<keyword evidence="3" id="KW-0548">Nucleotidyltransferase</keyword>
<dbReference type="InterPro" id="IPR001795">
    <property type="entry name" value="RNA-dir_pol_luteovirus"/>
</dbReference>
<evidence type="ECO:0000256" key="5">
    <source>
        <dbReference type="ARBA" id="ARBA00022953"/>
    </source>
</evidence>
<comment type="catalytic activity">
    <reaction evidence="6">
        <text>RNA(n) + a ribonucleoside 5'-triphosphate = RNA(n+1) + diphosphate</text>
        <dbReference type="Rhea" id="RHEA:21248"/>
        <dbReference type="Rhea" id="RHEA-COMP:14527"/>
        <dbReference type="Rhea" id="RHEA-COMP:17342"/>
        <dbReference type="ChEBI" id="CHEBI:33019"/>
        <dbReference type="ChEBI" id="CHEBI:61557"/>
        <dbReference type="ChEBI" id="CHEBI:140395"/>
        <dbReference type="EC" id="2.7.7.48"/>
    </reaction>
</comment>
<reference evidence="8" key="1">
    <citation type="submission" date="2020-02" db="EMBL/GenBank/DDBJ databases">
        <title>Comparative analysis of RNA virome composition in rabbits and associated ectoparasites.</title>
        <authorList>
            <person name="Mahar J.E."/>
            <person name="Shi M."/>
            <person name="Hall R.N."/>
            <person name="Strive T."/>
            <person name="Holmes E.C."/>
        </authorList>
    </citation>
    <scope>NUCLEOTIDE SEQUENCE</scope>
    <source>
        <strain evidence="8">GudgUn_DN53032-34</strain>
    </source>
</reference>
<accession>A0A6G7PSD5</accession>
<evidence type="ECO:0000256" key="1">
    <source>
        <dbReference type="ARBA" id="ARBA00022484"/>
    </source>
</evidence>
<dbReference type="GO" id="GO:0003968">
    <property type="term" value="F:RNA-directed RNA polymerase activity"/>
    <property type="evidence" value="ECO:0007669"/>
    <property type="project" value="UniProtKB-KW"/>
</dbReference>
<keyword evidence="2" id="KW-0808">Transferase</keyword>
<dbReference type="GO" id="GO:0000166">
    <property type="term" value="F:nucleotide binding"/>
    <property type="evidence" value="ECO:0007669"/>
    <property type="project" value="UniProtKB-KW"/>
</dbReference>
<dbReference type="PRINTS" id="PR00914">
    <property type="entry name" value="LVIRUSRNAPOL"/>
</dbReference>
<proteinExistence type="predicted"/>
<feature type="domain" description="RNA-directed RNA polymerase C-terminal" evidence="7">
    <location>
        <begin position="88"/>
        <end position="274"/>
    </location>
</feature>
<evidence type="ECO:0000256" key="2">
    <source>
        <dbReference type="ARBA" id="ARBA00022679"/>
    </source>
</evidence>
<evidence type="ECO:0000313" key="8">
    <source>
        <dbReference type="EMBL" id="QIJ70116.1"/>
    </source>
</evidence>
<evidence type="ECO:0000256" key="3">
    <source>
        <dbReference type="ARBA" id="ARBA00022695"/>
    </source>
</evidence>
<dbReference type="Pfam" id="PF00680">
    <property type="entry name" value="RdRP_1"/>
    <property type="match status" value="1"/>
</dbReference>
<protein>
    <submittedName>
        <fullName evidence="8">RNA-dependent RNA polymerase</fullName>
    </submittedName>
</protein>
<organism evidence="8">
    <name type="scientific">Rosadiaz solemo-like virus</name>
    <dbReference type="NCBI Taxonomy" id="2716736"/>
    <lineage>
        <taxon>Viruses</taxon>
        <taxon>Riboviria</taxon>
        <taxon>Orthornavirae</taxon>
        <taxon>Pisuviricota</taxon>
        <taxon>Pisoniviricetes</taxon>
        <taxon>Sobelivirales</taxon>
        <taxon>Solemoviridae</taxon>
    </lineage>
</organism>
<keyword evidence="1 8" id="KW-0696">RNA-directed RNA polymerase</keyword>
<evidence type="ECO:0000259" key="7">
    <source>
        <dbReference type="Pfam" id="PF00680"/>
    </source>
</evidence>
<dbReference type="InterPro" id="IPR001205">
    <property type="entry name" value="RNA-dir_pol_C"/>
</dbReference>
<sequence length="386" mass="44144">MKHCPVTSSDPTEHFNDILIAALTDVDLRSVPGHCTLNRLGSTNAQVLGLQPDGRFNLNNLRMIREVVWDRYSKLIAGEFESDHLKVFVKPEPHKVKKLEEGRLRLIMSVSLVDSLVDRILFIRLAYRVIANYSKTGMMIGWSPLHGGYRQLNAIFGELDTVSIDKKAWDWSVPSWLLMLVKRLIINLSPGAPDWWKRAVHGRFHCLFNDPTFVFSDGTTGKQEKPGVMKSGCYLTLIINSMAQLLLHYIVIEQMNMLPKEFDPIIVIGDDSLQKKNEHSGLYVKTLQSLGFRVEVEEHTAVREFAGFLYERNSFVPAYKNKHRFLLERLPMDDKQLVKETLASYQIIYYFDEEMLSIIHSIALALNIPEAITSRDALRSIVVDAN</sequence>
<keyword evidence="4" id="KW-0547">Nucleotide-binding</keyword>
<evidence type="ECO:0000256" key="4">
    <source>
        <dbReference type="ARBA" id="ARBA00022741"/>
    </source>
</evidence>
<dbReference type="GO" id="GO:0006351">
    <property type="term" value="P:DNA-templated transcription"/>
    <property type="evidence" value="ECO:0007669"/>
    <property type="project" value="InterPro"/>
</dbReference>
<dbReference type="SUPFAM" id="SSF56672">
    <property type="entry name" value="DNA/RNA polymerases"/>
    <property type="match status" value="1"/>
</dbReference>
<dbReference type="InterPro" id="IPR043502">
    <property type="entry name" value="DNA/RNA_pol_sf"/>
</dbReference>
<keyword evidence="5" id="KW-0693">Viral RNA replication</keyword>
<dbReference type="EMBL" id="MT129761">
    <property type="protein sequence ID" value="QIJ70116.1"/>
    <property type="molecule type" value="Genomic_RNA"/>
</dbReference>
<dbReference type="GO" id="GO:0003723">
    <property type="term" value="F:RNA binding"/>
    <property type="evidence" value="ECO:0007669"/>
    <property type="project" value="InterPro"/>
</dbReference>
<name>A0A6G7PSD5_9VIRU</name>
<evidence type="ECO:0000256" key="6">
    <source>
        <dbReference type="ARBA" id="ARBA00048744"/>
    </source>
</evidence>